<accession>A0AAW8B6P9</accession>
<dbReference type="Pfam" id="PF00501">
    <property type="entry name" value="AMP-binding"/>
    <property type="match status" value="1"/>
</dbReference>
<dbReference type="GO" id="GO:0004467">
    <property type="term" value="F:long-chain fatty acid-CoA ligase activity"/>
    <property type="evidence" value="ECO:0007669"/>
    <property type="project" value="UniProtKB-EC"/>
</dbReference>
<gene>
    <name evidence="14" type="ORF">Q8A57_09110</name>
</gene>
<protein>
    <recommendedName>
        <fullName evidence="10">Long-chain-fatty-acid--CoA ligase</fullName>
        <ecNumber evidence="9">6.2.1.3</ecNumber>
    </recommendedName>
    <alternativeName>
        <fullName evidence="11">Long-chain acyl-CoA synthetase</fullName>
    </alternativeName>
</protein>
<dbReference type="InterPro" id="IPR000873">
    <property type="entry name" value="AMP-dep_synth/lig_dom"/>
</dbReference>
<dbReference type="InterPro" id="IPR045851">
    <property type="entry name" value="AMP-bd_C_sf"/>
</dbReference>
<dbReference type="InterPro" id="IPR050237">
    <property type="entry name" value="ATP-dep_AMP-bd_enzyme"/>
</dbReference>
<evidence type="ECO:0000256" key="11">
    <source>
        <dbReference type="ARBA" id="ARBA00042773"/>
    </source>
</evidence>
<comment type="pathway">
    <text evidence="3">Lipid metabolism; fatty acid beta-oxidation.</text>
</comment>
<dbReference type="CDD" id="cd05936">
    <property type="entry name" value="FC-FACS_FadD_like"/>
    <property type="match status" value="1"/>
</dbReference>
<evidence type="ECO:0000256" key="2">
    <source>
        <dbReference type="ARBA" id="ARBA00004170"/>
    </source>
</evidence>
<dbReference type="Gene3D" id="3.40.50.12780">
    <property type="entry name" value="N-terminal domain of ligase-like"/>
    <property type="match status" value="1"/>
</dbReference>
<keyword evidence="7" id="KW-0460">Magnesium</keyword>
<evidence type="ECO:0000256" key="6">
    <source>
        <dbReference type="ARBA" id="ARBA00022840"/>
    </source>
</evidence>
<dbReference type="EMBL" id="JAUUUU010000005">
    <property type="protein sequence ID" value="MDP1521126.1"/>
    <property type="molecule type" value="Genomic_DNA"/>
</dbReference>
<dbReference type="EC" id="6.2.1.3" evidence="9"/>
<keyword evidence="4" id="KW-0436">Ligase</keyword>
<keyword evidence="5" id="KW-0547">Nucleotide-binding</keyword>
<evidence type="ECO:0000256" key="3">
    <source>
        <dbReference type="ARBA" id="ARBA00005005"/>
    </source>
</evidence>
<dbReference type="SUPFAM" id="SSF56801">
    <property type="entry name" value="Acetyl-CoA synthetase-like"/>
    <property type="match status" value="1"/>
</dbReference>
<evidence type="ECO:0000256" key="7">
    <source>
        <dbReference type="ARBA" id="ARBA00022842"/>
    </source>
</evidence>
<evidence type="ECO:0000259" key="12">
    <source>
        <dbReference type="Pfam" id="PF00501"/>
    </source>
</evidence>
<dbReference type="PANTHER" id="PTHR43767">
    <property type="entry name" value="LONG-CHAIN-FATTY-ACID--COA LIGASE"/>
    <property type="match status" value="1"/>
</dbReference>
<sequence length="560" mass="61262">MSEIDTKMEVMEAVRNSWDHYGIPHDLPPSEMHNLLDILAETVRNYGSQPAVTSLGGTLTYAELDRQSSAFASYLQQHTGLKHGDRIAIQMPSLIQYLVVTYGAFKAGMVIVNVNPMYTATELEYQFNHADVKAVVVFDKFLDHTLAVKDKTPLQTVISTSPFDLHSPLKRVVMSVLMKLLGKASSSAGSISLLEALKKGSEQPHQEVALDGDDLAVLQYTGGTTGVSKPAMLSHSNMVSVTRQSAMVLESCSIDRGVERFVSPLPLYHIYAFAVVITVGVHLGVHSQLIPDPRNIKAFVKLLRQWPASVFIGLNTLFVALMKDPDFGRIDFSTLKFTISGGSALATGTSNDWFDKTGCQISEAYGLTEASPVVSLTPSPGGKQGAVGIALPGTEIRIADDDGNPLAVNEHGELWVRGPQVMQGYLHFPEETAKTVTADGWLKTGDIASVDEDGFLRIHDRMKDMIIVSGFNVYPNEIEGVVSRHPDVTYCAAVGVPDEHSGEAVKLYVVSANPGLTEKDIRDFCAEQLARYKLPKYVEFRDELPLSNVGKVLRRELRDN</sequence>
<comment type="cofactor">
    <cofactor evidence="1">
        <name>Mg(2+)</name>
        <dbReference type="ChEBI" id="CHEBI:18420"/>
    </cofactor>
</comment>
<comment type="caution">
    <text evidence="14">The sequence shown here is derived from an EMBL/GenBank/DDBJ whole genome shotgun (WGS) entry which is preliminary data.</text>
</comment>
<feature type="domain" description="AMP-binding enzyme C-terminal" evidence="13">
    <location>
        <begin position="477"/>
        <end position="551"/>
    </location>
</feature>
<evidence type="ECO:0000256" key="4">
    <source>
        <dbReference type="ARBA" id="ARBA00022598"/>
    </source>
</evidence>
<evidence type="ECO:0000256" key="5">
    <source>
        <dbReference type="ARBA" id="ARBA00022741"/>
    </source>
</evidence>
<evidence type="ECO:0000259" key="13">
    <source>
        <dbReference type="Pfam" id="PF13193"/>
    </source>
</evidence>
<dbReference type="GO" id="GO:0005524">
    <property type="term" value="F:ATP binding"/>
    <property type="evidence" value="ECO:0007669"/>
    <property type="project" value="UniProtKB-KW"/>
</dbReference>
<dbReference type="Proteomes" id="UP001178354">
    <property type="component" value="Unassembled WGS sequence"/>
</dbReference>
<evidence type="ECO:0000256" key="1">
    <source>
        <dbReference type="ARBA" id="ARBA00001946"/>
    </source>
</evidence>
<organism evidence="14 15">
    <name type="scientific">Porticoccus litoralis</name>
    <dbReference type="NCBI Taxonomy" id="434086"/>
    <lineage>
        <taxon>Bacteria</taxon>
        <taxon>Pseudomonadati</taxon>
        <taxon>Pseudomonadota</taxon>
        <taxon>Gammaproteobacteria</taxon>
        <taxon>Cellvibrionales</taxon>
        <taxon>Porticoccaceae</taxon>
        <taxon>Porticoccus</taxon>
    </lineage>
</organism>
<dbReference type="InterPro" id="IPR025110">
    <property type="entry name" value="AMP-bd_C"/>
</dbReference>
<dbReference type="FunFam" id="3.30.300.30:FF:000006">
    <property type="entry name" value="Long-chain-fatty-acid--CoA ligase FadD"/>
    <property type="match status" value="1"/>
</dbReference>
<dbReference type="AlphaFoldDB" id="A0AAW8B6P9"/>
<evidence type="ECO:0000256" key="10">
    <source>
        <dbReference type="ARBA" id="ARBA00039545"/>
    </source>
</evidence>
<reference evidence="14" key="2">
    <citation type="submission" date="2023-08" db="EMBL/GenBank/DDBJ databases">
        <authorList>
            <person name="Luo J."/>
        </authorList>
    </citation>
    <scope>NUCLEOTIDE SEQUENCE</scope>
    <source>
        <strain evidence="14">DSM 25064</strain>
    </source>
</reference>
<evidence type="ECO:0000256" key="8">
    <source>
        <dbReference type="ARBA" id="ARBA00023136"/>
    </source>
</evidence>
<feature type="domain" description="AMP-dependent synthetase/ligase" evidence="12">
    <location>
        <begin position="40"/>
        <end position="426"/>
    </location>
</feature>
<name>A0AAW8B6P9_9GAMM</name>
<reference evidence="14" key="1">
    <citation type="journal article" date="2010" name="Int. J. Syst. Evol. Microbiol.">
        <title>Porticoccus litoralis gen. nov., sp. nov., a gammaproteobacterium isolated from the Yellow Sea.</title>
        <authorList>
            <person name="Oh H.M."/>
            <person name="Kim H."/>
            <person name="Kim K.M."/>
            <person name="Min G.S."/>
            <person name="Cho J.C."/>
        </authorList>
    </citation>
    <scope>NUCLEOTIDE SEQUENCE</scope>
    <source>
        <strain evidence="14">DSM 25064</strain>
    </source>
</reference>
<comment type="subcellular location">
    <subcellularLocation>
        <location evidence="2">Membrane</location>
        <topology evidence="2">Peripheral membrane protein</topology>
    </subcellularLocation>
</comment>
<evidence type="ECO:0000313" key="14">
    <source>
        <dbReference type="EMBL" id="MDP1521126.1"/>
    </source>
</evidence>
<evidence type="ECO:0000313" key="15">
    <source>
        <dbReference type="Proteomes" id="UP001178354"/>
    </source>
</evidence>
<keyword evidence="15" id="KW-1185">Reference proteome</keyword>
<dbReference type="GO" id="GO:0016020">
    <property type="term" value="C:membrane"/>
    <property type="evidence" value="ECO:0007669"/>
    <property type="project" value="UniProtKB-SubCell"/>
</dbReference>
<dbReference type="PANTHER" id="PTHR43767:SF8">
    <property type="entry name" value="LONG-CHAIN-FATTY-ACID--COA LIGASE"/>
    <property type="match status" value="1"/>
</dbReference>
<dbReference type="Pfam" id="PF13193">
    <property type="entry name" value="AMP-binding_C"/>
    <property type="match status" value="1"/>
</dbReference>
<dbReference type="RefSeq" id="WP_305170793.1">
    <property type="nucleotide sequence ID" value="NZ_JAUUUU010000005.1"/>
</dbReference>
<evidence type="ECO:0000256" key="9">
    <source>
        <dbReference type="ARBA" id="ARBA00026121"/>
    </source>
</evidence>
<dbReference type="PROSITE" id="PS00455">
    <property type="entry name" value="AMP_BINDING"/>
    <property type="match status" value="1"/>
</dbReference>
<keyword evidence="8" id="KW-0472">Membrane</keyword>
<dbReference type="Gene3D" id="3.30.300.30">
    <property type="match status" value="1"/>
</dbReference>
<dbReference type="InterPro" id="IPR020845">
    <property type="entry name" value="AMP-binding_CS"/>
</dbReference>
<keyword evidence="6" id="KW-0067">ATP-binding</keyword>
<proteinExistence type="predicted"/>
<dbReference type="InterPro" id="IPR042099">
    <property type="entry name" value="ANL_N_sf"/>
</dbReference>